<accession>A0ABU0JPW5</accession>
<dbReference type="Gene3D" id="3.40.50.620">
    <property type="entry name" value="HUPs"/>
    <property type="match status" value="1"/>
</dbReference>
<dbReference type="CDD" id="cd00814">
    <property type="entry name" value="MetRS_core"/>
    <property type="match status" value="1"/>
</dbReference>
<dbReference type="Pfam" id="PF09334">
    <property type="entry name" value="tRNA-synt_1g"/>
    <property type="match status" value="2"/>
</dbReference>
<dbReference type="InterPro" id="IPR023457">
    <property type="entry name" value="Met-tRNA_synth_2"/>
</dbReference>
<feature type="domain" description="TRNA-binding" evidence="14">
    <location>
        <begin position="551"/>
        <end position="653"/>
    </location>
</feature>
<comment type="caution">
    <text evidence="15">The sequence shown here is derived from an EMBL/GenBank/DDBJ whole genome shotgun (WGS) entry which is preliminary data.</text>
</comment>
<dbReference type="GO" id="GO:0004825">
    <property type="term" value="F:methionine-tRNA ligase activity"/>
    <property type="evidence" value="ECO:0007669"/>
    <property type="project" value="UniProtKB-EC"/>
</dbReference>
<dbReference type="InterPro" id="IPR041872">
    <property type="entry name" value="Anticodon_Met"/>
</dbReference>
<dbReference type="Gene3D" id="2.40.50.140">
    <property type="entry name" value="Nucleic acid-binding proteins"/>
    <property type="match status" value="1"/>
</dbReference>
<dbReference type="EMBL" id="JAUSWN010000001">
    <property type="protein sequence ID" value="MDQ0478316.1"/>
    <property type="molecule type" value="Genomic_DNA"/>
</dbReference>
<proteinExistence type="inferred from homology"/>
<sequence>MCNKKPFYITTPIYYPSAKLHIGNTYTTIAADAVARFKRLTGYDVMFLTGSDEHGQKIQRLAEKKGVTPKEYVDEIVAGIKSLWELMDVSYDKFIRTTDEYHVETVSKIFKRLYDQGDIYKSSYEGLYCTPCESFWTETQAVGEKCPDCGRPVEKTKEEAYFFKMSKYAPKLIEYIENHPEFIQPESRKNEMLNNFLKPGLQDLCISRTSFDWGIPVEFDKGHVVYVWIDALSNYISALGYENSQENLMEKFWPADVHLVGKDIIRFHTIYWPIMLMALDLPLPKQVFGHGWLMLEDGKMSKSKGNVVHPETLVNHFGVDAVRYYLLHEIPFGADGIFSNEIFIKKTNSDLANDLGNLVSRTVTMIDKYFDGEIQAPIESGEFDDEVIKLALETPKKVEDAINALRIPAALDSIWALIRRTNKYIDETQPWVLGKDETKKERLSTVLYVLTESLRFTSVLLSAFLPETSKKINAQLGITNTTFESLKEFDGTIPGVKVNKTGVIFPRIDVDAKLAELEKVAEEQRKIAAEMNGTEKTQEMLPIKEEITIEDFEKIDLRIAKVLECEPVKKANKLLKLKVDLGGEVRQVISGIAKFYKPEELVGQKVIMVVNLKPVKLRGELSQGMILAASTNDDSELTLATITKNLPTGSVVR</sequence>
<dbReference type="EC" id="6.1.1.10" evidence="13"/>
<evidence type="ECO:0000256" key="13">
    <source>
        <dbReference type="HAMAP-Rule" id="MF_01228"/>
    </source>
</evidence>
<comment type="subcellular location">
    <subcellularLocation>
        <location evidence="2 13">Cytoplasm</location>
    </subcellularLocation>
</comment>
<evidence type="ECO:0000256" key="1">
    <source>
        <dbReference type="ARBA" id="ARBA00003314"/>
    </source>
</evidence>
<evidence type="ECO:0000256" key="4">
    <source>
        <dbReference type="ARBA" id="ARBA00022490"/>
    </source>
</evidence>
<dbReference type="SUPFAM" id="SSF50249">
    <property type="entry name" value="Nucleic acid-binding proteins"/>
    <property type="match status" value="1"/>
</dbReference>
<comment type="similarity">
    <text evidence="13">Belongs to the class-I aminoacyl-tRNA synthetase family. MetG type 2A subfamily.</text>
</comment>
<keyword evidence="7 13" id="KW-0547">Nucleotide-binding</keyword>
<dbReference type="PROSITE" id="PS50886">
    <property type="entry name" value="TRBD"/>
    <property type="match status" value="1"/>
</dbReference>
<evidence type="ECO:0000313" key="15">
    <source>
        <dbReference type="EMBL" id="MDQ0478316.1"/>
    </source>
</evidence>
<dbReference type="PRINTS" id="PR01041">
    <property type="entry name" value="TRNASYNTHMET"/>
</dbReference>
<keyword evidence="6 13" id="KW-0436">Ligase</keyword>
<feature type="binding site" evidence="13">
    <location>
        <position position="132"/>
    </location>
    <ligand>
        <name>Zn(2+)</name>
        <dbReference type="ChEBI" id="CHEBI:29105"/>
    </ligand>
</feature>
<feature type="binding site" evidence="13">
    <location>
        <position position="146"/>
    </location>
    <ligand>
        <name>Zn(2+)</name>
        <dbReference type="ChEBI" id="CHEBI:29105"/>
    </ligand>
</feature>
<comment type="catalytic activity">
    <reaction evidence="12 13">
        <text>tRNA(Met) + L-methionine + ATP = L-methionyl-tRNA(Met) + AMP + diphosphate</text>
        <dbReference type="Rhea" id="RHEA:13481"/>
        <dbReference type="Rhea" id="RHEA-COMP:9667"/>
        <dbReference type="Rhea" id="RHEA-COMP:9698"/>
        <dbReference type="ChEBI" id="CHEBI:30616"/>
        <dbReference type="ChEBI" id="CHEBI:33019"/>
        <dbReference type="ChEBI" id="CHEBI:57844"/>
        <dbReference type="ChEBI" id="CHEBI:78442"/>
        <dbReference type="ChEBI" id="CHEBI:78530"/>
        <dbReference type="ChEBI" id="CHEBI:456215"/>
        <dbReference type="EC" id="6.1.1.10"/>
    </reaction>
</comment>
<dbReference type="Gene3D" id="1.10.730.10">
    <property type="entry name" value="Isoleucyl-tRNA Synthetase, Domain 1"/>
    <property type="match status" value="1"/>
</dbReference>
<dbReference type="Pfam" id="PF01588">
    <property type="entry name" value="tRNA_bind"/>
    <property type="match status" value="1"/>
</dbReference>
<evidence type="ECO:0000313" key="16">
    <source>
        <dbReference type="Proteomes" id="UP001224418"/>
    </source>
</evidence>
<keyword evidence="13" id="KW-0862">Zinc</keyword>
<dbReference type="InterPro" id="IPR001412">
    <property type="entry name" value="aa-tRNA-synth_I_CS"/>
</dbReference>
<feature type="binding site" evidence="13">
    <location>
        <position position="149"/>
    </location>
    <ligand>
        <name>Zn(2+)</name>
        <dbReference type="ChEBI" id="CHEBI:29105"/>
    </ligand>
</feature>
<comment type="cofactor">
    <cofactor evidence="13">
        <name>Zn(2+)</name>
        <dbReference type="ChEBI" id="CHEBI:29105"/>
    </cofactor>
    <text evidence="13">Binds 1 zinc ion per subunit.</text>
</comment>
<protein>
    <recommendedName>
        <fullName evidence="13">Methionine--tRNA ligase</fullName>
        <ecNumber evidence="13">6.1.1.10</ecNumber>
    </recommendedName>
    <alternativeName>
        <fullName evidence="13">Methionyl-tRNA synthetase</fullName>
        <shortName evidence="13">MetRS</shortName>
    </alternativeName>
</protein>
<evidence type="ECO:0000256" key="11">
    <source>
        <dbReference type="ARBA" id="ARBA00023146"/>
    </source>
</evidence>
<dbReference type="Gene3D" id="2.170.220.10">
    <property type="match status" value="1"/>
</dbReference>
<evidence type="ECO:0000256" key="12">
    <source>
        <dbReference type="ARBA" id="ARBA00047364"/>
    </source>
</evidence>
<keyword evidence="9 13" id="KW-0694">RNA-binding</keyword>
<dbReference type="RefSeq" id="WP_307354648.1">
    <property type="nucleotide sequence ID" value="NZ_BAAACJ010000024.1"/>
</dbReference>
<evidence type="ECO:0000256" key="10">
    <source>
        <dbReference type="ARBA" id="ARBA00022917"/>
    </source>
</evidence>
<feature type="short sequence motif" description="'KMSKS' region" evidence="13">
    <location>
        <begin position="299"/>
        <end position="303"/>
    </location>
</feature>
<dbReference type="InterPro" id="IPR004495">
    <property type="entry name" value="Met-tRNA-synth_bsu_C"/>
</dbReference>
<reference evidence="15 16" key="1">
    <citation type="submission" date="2023-07" db="EMBL/GenBank/DDBJ databases">
        <title>Genomic Encyclopedia of Type Strains, Phase IV (KMG-IV): sequencing the most valuable type-strain genomes for metagenomic binning, comparative biology and taxonomic classification.</title>
        <authorList>
            <person name="Goeker M."/>
        </authorList>
    </citation>
    <scope>NUCLEOTIDE SEQUENCE [LARGE SCALE GENOMIC DNA]</scope>
    <source>
        <strain evidence="15 16">DSM 1400</strain>
    </source>
</reference>
<name>A0ABU0JPW5_HATLI</name>
<keyword evidence="4 13" id="KW-0963">Cytoplasm</keyword>
<evidence type="ECO:0000256" key="6">
    <source>
        <dbReference type="ARBA" id="ARBA00022598"/>
    </source>
</evidence>
<evidence type="ECO:0000259" key="14">
    <source>
        <dbReference type="PROSITE" id="PS50886"/>
    </source>
</evidence>
<evidence type="ECO:0000256" key="2">
    <source>
        <dbReference type="ARBA" id="ARBA00004496"/>
    </source>
</evidence>
<keyword evidence="13" id="KW-0479">Metal-binding</keyword>
<dbReference type="InterPro" id="IPR015413">
    <property type="entry name" value="Methionyl/Leucyl_tRNA_Synth"/>
</dbReference>
<organism evidence="15 16">
    <name type="scientific">Hathewaya limosa</name>
    <name type="common">Clostridium limosum</name>
    <dbReference type="NCBI Taxonomy" id="1536"/>
    <lineage>
        <taxon>Bacteria</taxon>
        <taxon>Bacillati</taxon>
        <taxon>Bacillota</taxon>
        <taxon>Clostridia</taxon>
        <taxon>Eubacteriales</taxon>
        <taxon>Clostridiaceae</taxon>
        <taxon>Hathewaya</taxon>
    </lineage>
</organism>
<comment type="subunit">
    <text evidence="3 13">Homodimer.</text>
</comment>
<dbReference type="InterPro" id="IPR014729">
    <property type="entry name" value="Rossmann-like_a/b/a_fold"/>
</dbReference>
<dbReference type="Pfam" id="PF19303">
    <property type="entry name" value="Anticodon_3"/>
    <property type="match status" value="1"/>
</dbReference>
<comment type="function">
    <text evidence="1 13">Is required not only for elongation of protein synthesis but also for the initiation of all mRNA translation through initiator tRNA(fMet) aminoacylation.</text>
</comment>
<dbReference type="HAMAP" id="MF_01228">
    <property type="entry name" value="Met_tRNA_synth_type2"/>
    <property type="match status" value="1"/>
</dbReference>
<dbReference type="InterPro" id="IPR009080">
    <property type="entry name" value="tRNAsynth_Ia_anticodon-bd"/>
</dbReference>
<dbReference type="CDD" id="cd02800">
    <property type="entry name" value="tRNA_bind_EcMetRS_like"/>
    <property type="match status" value="1"/>
</dbReference>
<dbReference type="InterPro" id="IPR033911">
    <property type="entry name" value="MetRS_core"/>
</dbReference>
<dbReference type="InterPro" id="IPR012340">
    <property type="entry name" value="NA-bd_OB-fold"/>
</dbReference>
<keyword evidence="16" id="KW-1185">Reference proteome</keyword>
<keyword evidence="5 13" id="KW-0820">tRNA-binding</keyword>
<dbReference type="PROSITE" id="PS00178">
    <property type="entry name" value="AA_TRNA_LIGASE_I"/>
    <property type="match status" value="1"/>
</dbReference>
<evidence type="ECO:0000256" key="7">
    <source>
        <dbReference type="ARBA" id="ARBA00022741"/>
    </source>
</evidence>
<dbReference type="Proteomes" id="UP001224418">
    <property type="component" value="Unassembled WGS sequence"/>
</dbReference>
<dbReference type="NCBIfam" id="TIGR00398">
    <property type="entry name" value="metG"/>
    <property type="match status" value="1"/>
</dbReference>
<dbReference type="InterPro" id="IPR014758">
    <property type="entry name" value="Met-tRNA_synth"/>
</dbReference>
<comment type="caution">
    <text evidence="13">Lacks conserved residue(s) required for the propagation of feature annotation.</text>
</comment>
<dbReference type="SUPFAM" id="SSF52374">
    <property type="entry name" value="Nucleotidylyl transferase"/>
    <property type="match status" value="1"/>
</dbReference>
<keyword evidence="11 13" id="KW-0030">Aminoacyl-tRNA synthetase</keyword>
<dbReference type="PANTHER" id="PTHR43326:SF1">
    <property type="entry name" value="METHIONINE--TRNA LIGASE, MITOCHONDRIAL"/>
    <property type="match status" value="1"/>
</dbReference>
<evidence type="ECO:0000256" key="9">
    <source>
        <dbReference type="ARBA" id="ARBA00022884"/>
    </source>
</evidence>
<evidence type="ECO:0000256" key="8">
    <source>
        <dbReference type="ARBA" id="ARBA00022840"/>
    </source>
</evidence>
<keyword evidence="10 13" id="KW-0648">Protein biosynthesis</keyword>
<dbReference type="PANTHER" id="PTHR43326">
    <property type="entry name" value="METHIONYL-TRNA SYNTHETASE"/>
    <property type="match status" value="1"/>
</dbReference>
<dbReference type="CDD" id="cd07957">
    <property type="entry name" value="Anticodon_Ia_Met"/>
    <property type="match status" value="1"/>
</dbReference>
<dbReference type="NCBIfam" id="NF008900">
    <property type="entry name" value="PRK12267.1"/>
    <property type="match status" value="1"/>
</dbReference>
<dbReference type="InterPro" id="IPR002547">
    <property type="entry name" value="tRNA-bd_dom"/>
</dbReference>
<evidence type="ECO:0000256" key="3">
    <source>
        <dbReference type="ARBA" id="ARBA00011738"/>
    </source>
</evidence>
<evidence type="ECO:0000256" key="5">
    <source>
        <dbReference type="ARBA" id="ARBA00022555"/>
    </source>
</evidence>
<feature type="binding site" evidence="13">
    <location>
        <position position="129"/>
    </location>
    <ligand>
        <name>Zn(2+)</name>
        <dbReference type="ChEBI" id="CHEBI:29105"/>
    </ligand>
</feature>
<gene>
    <name evidence="13" type="primary">metG</name>
    <name evidence="15" type="ORF">QOZ93_000017</name>
</gene>
<dbReference type="SUPFAM" id="SSF47323">
    <property type="entry name" value="Anticodon-binding domain of a subclass of class I aminoacyl-tRNA synthetases"/>
    <property type="match status" value="1"/>
</dbReference>
<dbReference type="NCBIfam" id="TIGR00399">
    <property type="entry name" value="metG_C_term"/>
    <property type="match status" value="1"/>
</dbReference>
<keyword evidence="8 13" id="KW-0067">ATP-binding</keyword>
<feature type="short sequence motif" description="'HIGH' region" evidence="13">
    <location>
        <begin position="14"/>
        <end position="24"/>
    </location>
</feature>